<sequence>MWKTNQPNTTESFGINKISRVHVALIIDQYLSDNNFSQTRSTFRNEASSLFSDSLINESPPSPNVEMMNTNYAVVPQSRLCNETPPSTTFFSQLIMCVSIVNTNAETGNLSSHDLCQNTLLPSSNTINNQVISRPPSPIQSSYGNFAPNKSQTQGSIVTQCSYVSHPKISPVATCNGEASPSCCNIIQTKRVMVSPTNQMSYTESSRSISPVNTDSDMASKRNRVRDRLDASDKHKSLDKSDIECSDWEKILLSDVLGNREMHYEAIFLTIQPRLISRIMLQVIVSI</sequence>
<proteinExistence type="predicted"/>
<name>A0A0B2PZG8_GLYSO</name>
<evidence type="ECO:0008006" key="3">
    <source>
        <dbReference type="Google" id="ProtNLM"/>
    </source>
</evidence>
<accession>A0A0B2PZG8</accession>
<protein>
    <recommendedName>
        <fullName evidence="3">LisH domain-containing protein</fullName>
    </recommendedName>
</protein>
<dbReference type="EMBL" id="KN662919">
    <property type="protein sequence ID" value="KHN12952.1"/>
    <property type="molecule type" value="Genomic_DNA"/>
</dbReference>
<feature type="compositionally biased region" description="Polar residues" evidence="1">
    <location>
        <begin position="201"/>
        <end position="217"/>
    </location>
</feature>
<reference evidence="2" key="1">
    <citation type="submission" date="2014-07" db="EMBL/GenBank/DDBJ databases">
        <title>Identification of a novel salt tolerance gene in wild soybean by whole-genome sequencing.</title>
        <authorList>
            <person name="Lam H.-M."/>
            <person name="Qi X."/>
            <person name="Li M.-W."/>
            <person name="Liu X."/>
            <person name="Xie M."/>
            <person name="Ni M."/>
            <person name="Xu X."/>
        </authorList>
    </citation>
    <scope>NUCLEOTIDE SEQUENCE [LARGE SCALE GENOMIC DNA]</scope>
    <source>
        <tissue evidence="2">Root</tissue>
    </source>
</reference>
<dbReference type="AlphaFoldDB" id="A0A0B2PZG8"/>
<feature type="region of interest" description="Disordered" evidence="1">
    <location>
        <begin position="201"/>
        <end position="233"/>
    </location>
</feature>
<dbReference type="Proteomes" id="UP000053555">
    <property type="component" value="Unassembled WGS sequence"/>
</dbReference>
<dbReference type="PANTHER" id="PTHR35117">
    <property type="entry name" value="MYOSIN-M HEAVY PROTEIN"/>
    <property type="match status" value="1"/>
</dbReference>
<gene>
    <name evidence="2" type="ORF">glysoja_042220</name>
</gene>
<evidence type="ECO:0000313" key="2">
    <source>
        <dbReference type="EMBL" id="KHN12952.1"/>
    </source>
</evidence>
<organism evidence="2">
    <name type="scientific">Glycine soja</name>
    <name type="common">Wild soybean</name>
    <dbReference type="NCBI Taxonomy" id="3848"/>
    <lineage>
        <taxon>Eukaryota</taxon>
        <taxon>Viridiplantae</taxon>
        <taxon>Streptophyta</taxon>
        <taxon>Embryophyta</taxon>
        <taxon>Tracheophyta</taxon>
        <taxon>Spermatophyta</taxon>
        <taxon>Magnoliopsida</taxon>
        <taxon>eudicotyledons</taxon>
        <taxon>Gunneridae</taxon>
        <taxon>Pentapetalae</taxon>
        <taxon>rosids</taxon>
        <taxon>fabids</taxon>
        <taxon>Fabales</taxon>
        <taxon>Fabaceae</taxon>
        <taxon>Papilionoideae</taxon>
        <taxon>50 kb inversion clade</taxon>
        <taxon>NPAAA clade</taxon>
        <taxon>indigoferoid/millettioid clade</taxon>
        <taxon>Phaseoleae</taxon>
        <taxon>Glycine</taxon>
        <taxon>Glycine subgen. Soja</taxon>
    </lineage>
</organism>
<dbReference type="PANTHER" id="PTHR35117:SF1">
    <property type="entry name" value="MYOSIN-M HEAVY PROTEIN"/>
    <property type="match status" value="1"/>
</dbReference>
<evidence type="ECO:0000256" key="1">
    <source>
        <dbReference type="SAM" id="MobiDB-lite"/>
    </source>
</evidence>